<dbReference type="InterPro" id="IPR002821">
    <property type="entry name" value="Hydantoinase_A"/>
</dbReference>
<evidence type="ECO:0000313" key="3">
    <source>
        <dbReference type="EMBL" id="TCS90862.1"/>
    </source>
</evidence>
<proteinExistence type="predicted"/>
<dbReference type="Pfam" id="PF01968">
    <property type="entry name" value="Hydantoinase_A"/>
    <property type="match status" value="1"/>
</dbReference>
<organism evidence="3 4">
    <name type="scientific">Keratinibaculum paraultunense</name>
    <dbReference type="NCBI Taxonomy" id="1278232"/>
    <lineage>
        <taxon>Bacteria</taxon>
        <taxon>Bacillati</taxon>
        <taxon>Bacillota</taxon>
        <taxon>Tissierellia</taxon>
        <taxon>Tissierellales</taxon>
        <taxon>Tepidimicrobiaceae</taxon>
        <taxon>Keratinibaculum</taxon>
    </lineage>
</organism>
<evidence type="ECO:0000313" key="4">
    <source>
        <dbReference type="Proteomes" id="UP000294567"/>
    </source>
</evidence>
<reference evidence="3 4" key="1">
    <citation type="submission" date="2019-03" db="EMBL/GenBank/DDBJ databases">
        <title>Genomic Encyclopedia of Type Strains, Phase IV (KMG-IV): sequencing the most valuable type-strain genomes for metagenomic binning, comparative biology and taxonomic classification.</title>
        <authorList>
            <person name="Goeker M."/>
        </authorList>
    </citation>
    <scope>NUCLEOTIDE SEQUENCE [LARGE SCALE GENOMIC DNA]</scope>
    <source>
        <strain evidence="3 4">DSM 26752</strain>
    </source>
</reference>
<comment type="caution">
    <text evidence="3">The sequence shown here is derived from an EMBL/GenBank/DDBJ whole genome shotgun (WGS) entry which is preliminary data.</text>
</comment>
<dbReference type="InterPro" id="IPR045079">
    <property type="entry name" value="Oxoprolinase-like"/>
</dbReference>
<sequence length="558" mass="61491">MIVGLDMGGTHIDAVIIKNDKIINTVKKPTDKDNLFESIWSTLEELLKDYNKSKIKRINLSTTISTNAIVENTTSPVGMIIQSGPGLPQDFLACGDENVFISGYIDHRGTVVENWNPKEVKEALNIFKDKNIDSLAIVTKFSVRNPKHELEIKEMVQSSKIFSNITLGHTVSGKLNFPRRVYTSYLNSAVYDTFNNFSNNIKKSMEREGINAPIYILKADGGTMNLYTAEEKPVETILSGPAASFMGINAMLSSNEDAILLDIGGTTTDIFFLADGVPLFEPLGIQIDKYKTLVRAIYSISIGLGGDSSIDIKDGTIKIGPKRKGFAYAYGGPSPTPTDAMIALGLMEGNKEKAYEAMEILGNKLNISKKEMPDLILNTMANMIKNKVDEILNKINSQPVYTIKELLYGKQIEPKLINIIGGPAKVLAPILEKKFQLPCYYPDKYEVANAVGAALAKPTTEINMLVDTAKGILTVPELNIYEKINKNYTLEDAKKRALELVKKSAINLGATEEEIEAEITEESSFNMVRGFFTSGKNMRIKAQVKPGLICDLRGDSND</sequence>
<dbReference type="InterPro" id="IPR008040">
    <property type="entry name" value="Hydant_A_N"/>
</dbReference>
<dbReference type="Proteomes" id="UP000294567">
    <property type="component" value="Unassembled WGS sequence"/>
</dbReference>
<dbReference type="InterPro" id="IPR043129">
    <property type="entry name" value="ATPase_NBD"/>
</dbReference>
<keyword evidence="4" id="KW-1185">Reference proteome</keyword>
<dbReference type="SUPFAM" id="SSF53067">
    <property type="entry name" value="Actin-like ATPase domain"/>
    <property type="match status" value="1"/>
</dbReference>
<dbReference type="GO" id="GO:0006749">
    <property type="term" value="P:glutathione metabolic process"/>
    <property type="evidence" value="ECO:0007669"/>
    <property type="project" value="TreeGrafter"/>
</dbReference>
<dbReference type="PANTHER" id="PTHR11365:SF2">
    <property type="entry name" value="5-OXOPROLINASE"/>
    <property type="match status" value="1"/>
</dbReference>
<evidence type="ECO:0000259" key="2">
    <source>
        <dbReference type="Pfam" id="PF05378"/>
    </source>
</evidence>
<accession>A0A4R3KY49</accession>
<feature type="domain" description="Hydantoinase/oxoprolinase N-terminal" evidence="2">
    <location>
        <begin position="3"/>
        <end position="157"/>
    </location>
</feature>
<evidence type="ECO:0000259" key="1">
    <source>
        <dbReference type="Pfam" id="PF01968"/>
    </source>
</evidence>
<dbReference type="Pfam" id="PF05378">
    <property type="entry name" value="Hydant_A_N"/>
    <property type="match status" value="1"/>
</dbReference>
<name>A0A4R3KY49_9FIRM</name>
<feature type="domain" description="Hydantoinase A/oxoprolinase" evidence="1">
    <location>
        <begin position="180"/>
        <end position="461"/>
    </location>
</feature>
<dbReference type="GO" id="GO:0017168">
    <property type="term" value="F:5-oxoprolinase (ATP-hydrolyzing) activity"/>
    <property type="evidence" value="ECO:0007669"/>
    <property type="project" value="TreeGrafter"/>
</dbReference>
<dbReference type="OrthoDB" id="9768323at2"/>
<dbReference type="RefSeq" id="WP_132026581.1">
    <property type="nucleotide sequence ID" value="NZ_CP068564.1"/>
</dbReference>
<dbReference type="Gene3D" id="3.30.420.40">
    <property type="match status" value="1"/>
</dbReference>
<protein>
    <submittedName>
        <fullName evidence="3">Hydantoinase/oxoprolinase-like protein</fullName>
    </submittedName>
</protein>
<dbReference type="AlphaFoldDB" id="A0A4R3KY49"/>
<dbReference type="PANTHER" id="PTHR11365">
    <property type="entry name" value="5-OXOPROLINASE RELATED"/>
    <property type="match status" value="1"/>
</dbReference>
<dbReference type="EMBL" id="SMAE01000003">
    <property type="protein sequence ID" value="TCS90862.1"/>
    <property type="molecule type" value="Genomic_DNA"/>
</dbReference>
<gene>
    <name evidence="3" type="ORF">EDD65_103173</name>
</gene>
<dbReference type="GO" id="GO:0005829">
    <property type="term" value="C:cytosol"/>
    <property type="evidence" value="ECO:0007669"/>
    <property type="project" value="TreeGrafter"/>
</dbReference>